<dbReference type="EMBL" id="OBEA01000007">
    <property type="protein sequence ID" value="SNY57130.1"/>
    <property type="molecule type" value="Genomic_DNA"/>
</dbReference>
<feature type="transmembrane region" description="Helical" evidence="1">
    <location>
        <begin position="36"/>
        <end position="54"/>
    </location>
</feature>
<dbReference type="Proteomes" id="UP000231702">
    <property type="component" value="Unassembled WGS sequence"/>
</dbReference>
<dbReference type="RefSeq" id="WP_097147032.1">
    <property type="nucleotide sequence ID" value="NZ_OBEA01000007.1"/>
</dbReference>
<gene>
    <name evidence="3" type="ORF">CVM39_05000</name>
    <name evidence="4" type="ORF">SAMN06297129_3331</name>
</gene>
<evidence type="ECO:0000256" key="1">
    <source>
        <dbReference type="SAM" id="Phobius"/>
    </source>
</evidence>
<organism evidence="4 5">
    <name type="scientific">Pseudooceanicola antarcticus</name>
    <dbReference type="NCBI Taxonomy" id="1247613"/>
    <lineage>
        <taxon>Bacteria</taxon>
        <taxon>Pseudomonadati</taxon>
        <taxon>Pseudomonadota</taxon>
        <taxon>Alphaproteobacteria</taxon>
        <taxon>Rhodobacterales</taxon>
        <taxon>Paracoccaceae</taxon>
        <taxon>Pseudooceanicola</taxon>
    </lineage>
</organism>
<dbReference type="InterPro" id="IPR018638">
    <property type="entry name" value="DUF2061_membrane"/>
</dbReference>
<evidence type="ECO:0000259" key="2">
    <source>
        <dbReference type="Pfam" id="PF09834"/>
    </source>
</evidence>
<evidence type="ECO:0000313" key="5">
    <source>
        <dbReference type="Proteomes" id="UP000231655"/>
    </source>
</evidence>
<evidence type="ECO:0000313" key="3">
    <source>
        <dbReference type="EMBL" id="PJE30804.1"/>
    </source>
</evidence>
<dbReference type="OrthoDB" id="197461at2"/>
<dbReference type="AlphaFoldDB" id="A0A285J9Z3"/>
<protein>
    <submittedName>
        <fullName evidence="3">DUF2061 domain-containing protein</fullName>
    </submittedName>
    <submittedName>
        <fullName evidence="4">Uncharacterized membrane protein</fullName>
    </submittedName>
</protein>
<proteinExistence type="predicted"/>
<evidence type="ECO:0000313" key="6">
    <source>
        <dbReference type="Proteomes" id="UP000231702"/>
    </source>
</evidence>
<dbReference type="Pfam" id="PF09834">
    <property type="entry name" value="DUF2061"/>
    <property type="match status" value="1"/>
</dbReference>
<keyword evidence="1" id="KW-0472">Membrane</keyword>
<evidence type="ECO:0000313" key="4">
    <source>
        <dbReference type="EMBL" id="SNY57130.1"/>
    </source>
</evidence>
<keyword evidence="6" id="KW-1185">Reference proteome</keyword>
<feature type="domain" description="DUF2061" evidence="2">
    <location>
        <begin position="8"/>
        <end position="59"/>
    </location>
</feature>
<keyword evidence="1" id="KW-0812">Transmembrane</keyword>
<name>A0A285J9Z3_9RHOB</name>
<keyword evidence="1" id="KW-1133">Transmembrane helix</keyword>
<dbReference type="EMBL" id="PGTD01000012">
    <property type="protein sequence ID" value="PJE30804.1"/>
    <property type="molecule type" value="Genomic_DNA"/>
</dbReference>
<reference evidence="3 6" key="2">
    <citation type="journal article" date="2018" name="Int. J. Syst. Evol. Microbiol.">
        <title>Pseudooceanicola lipolyticus sp. nov., a marine alphaproteobacterium, reclassification of Oceanicola flagellatus as Pseudooceanicola flagellatus comb. nov. and emended description of the genus Pseudooceanicola.</title>
        <authorList>
            <person name="Huang M.-M."/>
            <person name="Guo L.-L."/>
            <person name="Wu Y.-H."/>
            <person name="Lai Q.-L."/>
            <person name="Shao Z.-Z."/>
            <person name="Wang C.-S."/>
            <person name="Wu M."/>
            <person name="Xu X.-W."/>
        </authorList>
    </citation>
    <scope>NUCLEOTIDE SEQUENCE [LARGE SCALE GENOMIC DNA]</scope>
    <source>
        <strain evidence="3 6">Ar-45</strain>
    </source>
</reference>
<accession>A0A285J9Z3</accession>
<reference evidence="4 5" key="1">
    <citation type="submission" date="2017-09" db="EMBL/GenBank/DDBJ databases">
        <authorList>
            <person name="Ehlers B."/>
            <person name="Leendertz F.H."/>
        </authorList>
    </citation>
    <scope>NUCLEOTIDE SEQUENCE [LARGE SCALE GENOMIC DNA]</scope>
    <source>
        <strain evidence="4 5">CGMCC 1.12662</strain>
    </source>
</reference>
<feature type="transmembrane region" description="Helical" evidence="1">
    <location>
        <begin position="12"/>
        <end position="30"/>
    </location>
</feature>
<dbReference type="Proteomes" id="UP000231655">
    <property type="component" value="Unassembled WGS sequence"/>
</dbReference>
<sequence>METKTRSLLKGILWTLFGFVIMSLVGLAFTGSVTTGGLMAFINATLGLITYVIYERIWARIRWGRLDA</sequence>